<proteinExistence type="predicted"/>
<dbReference type="PANTHER" id="PTHR30417">
    <property type="entry name" value="N-ACETYLMURAMOYL-L-ALANINE AMIDASE AMID"/>
    <property type="match status" value="1"/>
</dbReference>
<dbReference type="AlphaFoldDB" id="A0A7C8LIL8"/>
<reference evidence="6 7" key="1">
    <citation type="submission" date="2019-12" db="EMBL/GenBank/DDBJ databases">
        <title>Defluviitalea raffinosedens, isolated from a biogas fermenter, genome sequencing and characterization.</title>
        <authorList>
            <person name="Rettenmaier R."/>
            <person name="Schneider M."/>
            <person name="Neuhaus K."/>
            <person name="Liebl W."/>
            <person name="Zverlov V."/>
        </authorList>
    </citation>
    <scope>NUCLEOTIDE SEQUENCE [LARGE SCALE GENOMIC DNA]</scope>
    <source>
        <strain evidence="6 7">249c-K6</strain>
    </source>
</reference>
<evidence type="ECO:0000256" key="2">
    <source>
        <dbReference type="ARBA" id="ARBA00011901"/>
    </source>
</evidence>
<dbReference type="InterPro" id="IPR036582">
    <property type="entry name" value="Mao_N_sf"/>
</dbReference>
<keyword evidence="7" id="KW-1185">Reference proteome</keyword>
<keyword evidence="4" id="KW-0961">Cell wall biogenesis/degradation</keyword>
<keyword evidence="3" id="KW-0378">Hydrolase</keyword>
<evidence type="ECO:0000256" key="4">
    <source>
        <dbReference type="ARBA" id="ARBA00023316"/>
    </source>
</evidence>
<dbReference type="CDD" id="cd06583">
    <property type="entry name" value="PGRP"/>
    <property type="match status" value="1"/>
</dbReference>
<protein>
    <recommendedName>
        <fullName evidence="2">N-acetylmuramoyl-L-alanine amidase</fullName>
        <ecNumber evidence="2">3.5.1.28</ecNumber>
    </recommendedName>
</protein>
<dbReference type="Gene3D" id="3.40.80.10">
    <property type="entry name" value="Peptidoglycan recognition protein-like"/>
    <property type="match status" value="1"/>
</dbReference>
<evidence type="ECO:0000313" key="6">
    <source>
        <dbReference type="EMBL" id="KAE9632069.1"/>
    </source>
</evidence>
<accession>A0A7C8LIL8</accession>
<dbReference type="SUPFAM" id="SSF55846">
    <property type="entry name" value="N-acetylmuramoyl-L-alanine amidase-like"/>
    <property type="match status" value="1"/>
</dbReference>
<comment type="catalytic activity">
    <reaction evidence="1">
        <text>Hydrolyzes the link between N-acetylmuramoyl residues and L-amino acid residues in certain cell-wall glycopeptides.</text>
        <dbReference type="EC" id="3.5.1.28"/>
    </reaction>
</comment>
<dbReference type="SUPFAM" id="SSF55383">
    <property type="entry name" value="Copper amine oxidase, domain N"/>
    <property type="match status" value="1"/>
</dbReference>
<feature type="domain" description="N-acetylmuramoyl-L-alanine amidase" evidence="5">
    <location>
        <begin position="13"/>
        <end position="168"/>
    </location>
</feature>
<evidence type="ECO:0000259" key="5">
    <source>
        <dbReference type="SMART" id="SM00644"/>
    </source>
</evidence>
<comment type="caution">
    <text evidence="6">The sequence shown here is derived from an EMBL/GenBank/DDBJ whole genome shotgun (WGS) entry which is preliminary data.</text>
</comment>
<dbReference type="EMBL" id="WSLF01000011">
    <property type="protein sequence ID" value="KAE9632069.1"/>
    <property type="molecule type" value="Genomic_DNA"/>
</dbReference>
<dbReference type="GO" id="GO:0009253">
    <property type="term" value="P:peptidoglycan catabolic process"/>
    <property type="evidence" value="ECO:0007669"/>
    <property type="project" value="InterPro"/>
</dbReference>
<sequence>MQIQKDLLTINEYSRPGTKLKKVQGIVVHWVANPNTSAKANRNFFENRKNGKSGYGSAHYIIDLDGSIIMAIPPEEVAYHVGAESYRSEALKRLGSYPNSTTLGIECTHVDWNGKMTDKTYESLILFCAELCKKYNLDPLADLYRHYDITGKICHKWFVDHPDKWEKFKQKVKECMDGAAENKEQVKFNLLGKEHLVEGFIKDGKTYVPARELLEALGFTVGWEAETKTVSVKKKN</sequence>
<dbReference type="GO" id="GO:0071555">
    <property type="term" value="P:cell wall organization"/>
    <property type="evidence" value="ECO:0007669"/>
    <property type="project" value="UniProtKB-KW"/>
</dbReference>
<dbReference type="PANTHER" id="PTHR30417:SF1">
    <property type="entry name" value="N-ACETYLMURAMOYL-L-ALANINE AMIDASE AMID"/>
    <property type="match status" value="1"/>
</dbReference>
<dbReference type="Pfam" id="PF01510">
    <property type="entry name" value="Amidase_2"/>
    <property type="match status" value="1"/>
</dbReference>
<dbReference type="Pfam" id="PF07833">
    <property type="entry name" value="Cu_amine_oxidN1"/>
    <property type="match status" value="1"/>
</dbReference>
<dbReference type="InterPro" id="IPR036505">
    <property type="entry name" value="Amidase/PGRP_sf"/>
</dbReference>
<dbReference type="InterPro" id="IPR051206">
    <property type="entry name" value="NAMLAA_amidase_2"/>
</dbReference>
<dbReference type="InterPro" id="IPR002502">
    <property type="entry name" value="Amidase_domain"/>
</dbReference>
<dbReference type="InterPro" id="IPR012854">
    <property type="entry name" value="Cu_amine_oxidase-like_N"/>
</dbReference>
<dbReference type="Proteomes" id="UP000483018">
    <property type="component" value="Unassembled WGS sequence"/>
</dbReference>
<name>A0A7C8LIL8_9FIRM</name>
<dbReference type="GO" id="GO:0009254">
    <property type="term" value="P:peptidoglycan turnover"/>
    <property type="evidence" value="ECO:0007669"/>
    <property type="project" value="TreeGrafter"/>
</dbReference>
<dbReference type="EC" id="3.5.1.28" evidence="2"/>
<dbReference type="OrthoDB" id="9794294at2"/>
<dbReference type="RefSeq" id="WP_158741205.1">
    <property type="nucleotide sequence ID" value="NZ_JAFBEP010000016.1"/>
</dbReference>
<evidence type="ECO:0000256" key="1">
    <source>
        <dbReference type="ARBA" id="ARBA00001561"/>
    </source>
</evidence>
<dbReference type="SMART" id="SM00644">
    <property type="entry name" value="Ami_2"/>
    <property type="match status" value="1"/>
</dbReference>
<evidence type="ECO:0000313" key="7">
    <source>
        <dbReference type="Proteomes" id="UP000483018"/>
    </source>
</evidence>
<organism evidence="6 7">
    <name type="scientific">Defluviitalea raffinosedens</name>
    <dbReference type="NCBI Taxonomy" id="1450156"/>
    <lineage>
        <taxon>Bacteria</taxon>
        <taxon>Bacillati</taxon>
        <taxon>Bacillota</taxon>
        <taxon>Clostridia</taxon>
        <taxon>Lachnospirales</taxon>
        <taxon>Defluviitaleaceae</taxon>
        <taxon>Defluviitalea</taxon>
    </lineage>
</organism>
<gene>
    <name evidence="6" type="ORF">GND95_10970</name>
</gene>
<dbReference type="GO" id="GO:0008745">
    <property type="term" value="F:N-acetylmuramoyl-L-alanine amidase activity"/>
    <property type="evidence" value="ECO:0007669"/>
    <property type="project" value="UniProtKB-EC"/>
</dbReference>
<evidence type="ECO:0000256" key="3">
    <source>
        <dbReference type="ARBA" id="ARBA00022801"/>
    </source>
</evidence>